<evidence type="ECO:0000313" key="9">
    <source>
        <dbReference type="EMBL" id="KAK6185885.1"/>
    </source>
</evidence>
<keyword evidence="3 6" id="KW-0238">DNA-binding</keyword>
<feature type="region of interest" description="Disordered" evidence="7">
    <location>
        <begin position="402"/>
        <end position="427"/>
    </location>
</feature>
<dbReference type="Pfam" id="PF05920">
    <property type="entry name" value="Homeobox_KN"/>
    <property type="match status" value="1"/>
</dbReference>
<dbReference type="GO" id="GO:0030182">
    <property type="term" value="P:neuron differentiation"/>
    <property type="evidence" value="ECO:0007669"/>
    <property type="project" value="TreeGrafter"/>
</dbReference>
<dbReference type="PROSITE" id="PS00027">
    <property type="entry name" value="HOMEOBOX_1"/>
    <property type="match status" value="1"/>
</dbReference>
<dbReference type="Gene3D" id="1.10.10.60">
    <property type="entry name" value="Homeodomain-like"/>
    <property type="match status" value="1"/>
</dbReference>
<reference evidence="9 10" key="1">
    <citation type="submission" date="2024-01" db="EMBL/GenBank/DDBJ databases">
        <title>The genome of the rayed Mediterranean limpet Patella caerulea (Linnaeus, 1758).</title>
        <authorList>
            <person name="Anh-Thu Weber A."/>
            <person name="Halstead-Nussloch G."/>
        </authorList>
    </citation>
    <scope>NUCLEOTIDE SEQUENCE [LARGE SCALE GENOMIC DNA]</scope>
    <source>
        <strain evidence="9">AATW-2023a</strain>
        <tissue evidence="9">Whole specimen</tissue>
    </source>
</reference>
<feature type="region of interest" description="Disordered" evidence="7">
    <location>
        <begin position="1"/>
        <end position="30"/>
    </location>
</feature>
<feature type="DNA-binding region" description="Homeobox" evidence="6">
    <location>
        <begin position="138"/>
        <end position="200"/>
    </location>
</feature>
<dbReference type="InterPro" id="IPR001356">
    <property type="entry name" value="HD"/>
</dbReference>
<feature type="domain" description="Homeobox" evidence="8">
    <location>
        <begin position="136"/>
        <end position="199"/>
    </location>
</feature>
<dbReference type="GO" id="GO:0000981">
    <property type="term" value="F:DNA-binding transcription factor activity, RNA polymerase II-specific"/>
    <property type="evidence" value="ECO:0007669"/>
    <property type="project" value="InterPro"/>
</dbReference>
<evidence type="ECO:0000259" key="8">
    <source>
        <dbReference type="PROSITE" id="PS50071"/>
    </source>
</evidence>
<dbReference type="PROSITE" id="PS50071">
    <property type="entry name" value="HOMEOBOX_2"/>
    <property type="match status" value="1"/>
</dbReference>
<evidence type="ECO:0000256" key="2">
    <source>
        <dbReference type="ARBA" id="ARBA00008446"/>
    </source>
</evidence>
<dbReference type="SUPFAM" id="SSF46689">
    <property type="entry name" value="Homeodomain-like"/>
    <property type="match status" value="1"/>
</dbReference>
<keyword evidence="10" id="KW-1185">Reference proteome</keyword>
<comment type="subcellular location">
    <subcellularLocation>
        <location evidence="1 6">Nucleus</location>
    </subcellularLocation>
</comment>
<keyword evidence="5 6" id="KW-0539">Nucleus</keyword>
<dbReference type="InterPro" id="IPR009057">
    <property type="entry name" value="Homeodomain-like_sf"/>
</dbReference>
<organism evidence="9 10">
    <name type="scientific">Patella caerulea</name>
    <name type="common">Rayed Mediterranean limpet</name>
    <dbReference type="NCBI Taxonomy" id="87958"/>
    <lineage>
        <taxon>Eukaryota</taxon>
        <taxon>Metazoa</taxon>
        <taxon>Spiralia</taxon>
        <taxon>Lophotrochozoa</taxon>
        <taxon>Mollusca</taxon>
        <taxon>Gastropoda</taxon>
        <taxon>Patellogastropoda</taxon>
        <taxon>Patelloidea</taxon>
        <taxon>Patellidae</taxon>
        <taxon>Patella</taxon>
    </lineage>
</organism>
<dbReference type="GO" id="GO:0000978">
    <property type="term" value="F:RNA polymerase II cis-regulatory region sequence-specific DNA binding"/>
    <property type="evidence" value="ECO:0007669"/>
    <property type="project" value="TreeGrafter"/>
</dbReference>
<dbReference type="GO" id="GO:0005634">
    <property type="term" value="C:nucleus"/>
    <property type="evidence" value="ECO:0007669"/>
    <property type="project" value="UniProtKB-SubCell"/>
</dbReference>
<evidence type="ECO:0000256" key="3">
    <source>
        <dbReference type="ARBA" id="ARBA00023125"/>
    </source>
</evidence>
<evidence type="ECO:0000256" key="5">
    <source>
        <dbReference type="ARBA" id="ARBA00023242"/>
    </source>
</evidence>
<sequence>MSYNLTFPANNSQLTSQQVTSPTSAPPPRACCENGRPVMTDPTTGQTICSCQYGSALLNYPRLSGLTSSLFGSSAYGTATSQGYVGLGAEGSAFYAPLTGSTGGQSQEAWRSLTQPAFSYDPSMGLYPYGPGYGGLDLNARRKNATRESTTTLKAWLNEHIKNPYPTKGEKIMLAIITKMTLTQVSTWFANARRRLKKENRMTWSPRNRGEDDDSDDEKENEADEKLKEKTEKKLNGLDGKDEEIDVESEHNDHKPKKKVADNLFSDDCVSPVPSVGEDSRSRLSPPASRDSDSSYSEGLNPSDCENDQQKPKIWSVSDFLHTTPQKLGKPDSLLIDNHSVPKIGSGMTSSFTPVSSSAGLNGLFTSYPSSMAYSSHSYPYSLSTSGVSKLMSRSPVSRFNPYSTTRPVPPNGFNAPRDFNILREGE</sequence>
<protein>
    <recommendedName>
        <fullName evidence="8">Homeobox domain-containing protein</fullName>
    </recommendedName>
</protein>
<feature type="compositionally biased region" description="Polar residues" evidence="7">
    <location>
        <begin position="1"/>
        <end position="23"/>
    </location>
</feature>
<dbReference type="EMBL" id="JAZGQO010000006">
    <property type="protein sequence ID" value="KAK6185885.1"/>
    <property type="molecule type" value="Genomic_DNA"/>
</dbReference>
<comment type="similarity">
    <text evidence="2">Belongs to the TALE/IRO homeobox family.</text>
</comment>
<dbReference type="PANTHER" id="PTHR11211:SF40">
    <property type="entry name" value="MIRROR, ISOFORM C"/>
    <property type="match status" value="1"/>
</dbReference>
<dbReference type="Proteomes" id="UP001347796">
    <property type="component" value="Unassembled WGS sequence"/>
</dbReference>
<dbReference type="SMART" id="SM00389">
    <property type="entry name" value="HOX"/>
    <property type="match status" value="1"/>
</dbReference>
<keyword evidence="4 6" id="KW-0371">Homeobox</keyword>
<accession>A0AAN8K123</accession>
<feature type="compositionally biased region" description="Basic and acidic residues" evidence="7">
    <location>
        <begin position="224"/>
        <end position="240"/>
    </location>
</feature>
<dbReference type="InterPro" id="IPR017970">
    <property type="entry name" value="Homeobox_CS"/>
</dbReference>
<evidence type="ECO:0000313" key="10">
    <source>
        <dbReference type="Proteomes" id="UP001347796"/>
    </source>
</evidence>
<dbReference type="CDD" id="cd00086">
    <property type="entry name" value="homeodomain"/>
    <property type="match status" value="1"/>
</dbReference>
<evidence type="ECO:0000256" key="4">
    <source>
        <dbReference type="ARBA" id="ARBA00023155"/>
    </source>
</evidence>
<gene>
    <name evidence="9" type="ORF">SNE40_008024</name>
</gene>
<dbReference type="InterPro" id="IPR008422">
    <property type="entry name" value="KN_HD"/>
</dbReference>
<evidence type="ECO:0000256" key="6">
    <source>
        <dbReference type="PROSITE-ProRule" id="PRU00108"/>
    </source>
</evidence>
<name>A0AAN8K123_PATCE</name>
<dbReference type="PANTHER" id="PTHR11211">
    <property type="entry name" value="IROQUOIS-CLASS HOMEODOMAIN PROTEIN IRX"/>
    <property type="match status" value="1"/>
</dbReference>
<evidence type="ECO:0000256" key="7">
    <source>
        <dbReference type="SAM" id="MobiDB-lite"/>
    </source>
</evidence>
<proteinExistence type="inferred from homology"/>
<comment type="caution">
    <text evidence="9">The sequence shown here is derived from an EMBL/GenBank/DDBJ whole genome shotgun (WGS) entry which is preliminary data.</text>
</comment>
<feature type="region of interest" description="Disordered" evidence="7">
    <location>
        <begin position="200"/>
        <end position="318"/>
    </location>
</feature>
<dbReference type="GO" id="GO:0048468">
    <property type="term" value="P:cell development"/>
    <property type="evidence" value="ECO:0007669"/>
    <property type="project" value="TreeGrafter"/>
</dbReference>
<dbReference type="AlphaFoldDB" id="A0AAN8K123"/>
<feature type="compositionally biased region" description="Acidic residues" evidence="7">
    <location>
        <begin position="211"/>
        <end position="223"/>
    </location>
</feature>
<dbReference type="FunFam" id="1.10.10.60:FF:000003">
    <property type="entry name" value="Iroquois-class homeobox protein IRX"/>
    <property type="match status" value="1"/>
</dbReference>
<evidence type="ECO:0000256" key="1">
    <source>
        <dbReference type="ARBA" id="ARBA00004123"/>
    </source>
</evidence>